<comment type="caution">
    <text evidence="3">The sequence shown here is derived from an EMBL/GenBank/DDBJ whole genome shotgun (WGS) entry which is preliminary data.</text>
</comment>
<gene>
    <name evidence="3" type="ORF">ENP13_01700</name>
</gene>
<dbReference type="InterPro" id="IPR007060">
    <property type="entry name" value="FtsL/DivIC"/>
</dbReference>
<evidence type="ECO:0000256" key="2">
    <source>
        <dbReference type="SAM" id="MobiDB-lite"/>
    </source>
</evidence>
<organism evidence="3">
    <name type="scientific">Thermorudis sp</name>
    <dbReference type="NCBI Taxonomy" id="1969470"/>
    <lineage>
        <taxon>Bacteria</taxon>
        <taxon>Pseudomonadati</taxon>
        <taxon>Thermomicrobiota</taxon>
        <taxon>Thermomicrobia</taxon>
        <taxon>Thermomicrobia incertae sedis</taxon>
        <taxon>Thermorudis</taxon>
    </lineage>
</organism>
<reference evidence="3" key="1">
    <citation type="journal article" date="2020" name="mSystems">
        <title>Genome- and Community-Level Interaction Insights into Carbon Utilization and Element Cycling Functions of Hydrothermarchaeota in Hydrothermal Sediment.</title>
        <authorList>
            <person name="Zhou Z."/>
            <person name="Liu Y."/>
            <person name="Xu W."/>
            <person name="Pan J."/>
            <person name="Luo Z.H."/>
            <person name="Li M."/>
        </authorList>
    </citation>
    <scope>NUCLEOTIDE SEQUENCE [LARGE SCALE GENOMIC DNA]</scope>
    <source>
        <strain evidence="3">SpSt-192</strain>
    </source>
</reference>
<name>A0A7C2WRD5_9BACT</name>
<dbReference type="EMBL" id="DSID01000133">
    <property type="protein sequence ID" value="HEX69945.1"/>
    <property type="molecule type" value="Genomic_DNA"/>
</dbReference>
<evidence type="ECO:0000313" key="3">
    <source>
        <dbReference type="EMBL" id="HEX69945.1"/>
    </source>
</evidence>
<dbReference type="AlphaFoldDB" id="A0A7C2WRD5"/>
<keyword evidence="1" id="KW-0175">Coiled coil</keyword>
<feature type="coiled-coil region" evidence="1">
    <location>
        <begin position="39"/>
        <end position="73"/>
    </location>
</feature>
<dbReference type="Pfam" id="PF04977">
    <property type="entry name" value="DivIC"/>
    <property type="match status" value="1"/>
</dbReference>
<accession>A0A7C2WRD5</accession>
<feature type="region of interest" description="Disordered" evidence="2">
    <location>
        <begin position="103"/>
        <end position="126"/>
    </location>
</feature>
<sequence length="136" mass="15422">MASERSRVAGNIRGKLLVLLAFGITLYFVVAFGQQAWKARQLEAQVAERRAALAALQREHDQLAAELERYATGNYRTYIEQTARRELNLAYPGETVGIVRWRAAPTPTPQATPPGQQPESKPNWRRWLDVLRLPQP</sequence>
<proteinExistence type="predicted"/>
<feature type="compositionally biased region" description="Pro residues" evidence="2">
    <location>
        <begin position="106"/>
        <end position="116"/>
    </location>
</feature>
<evidence type="ECO:0000256" key="1">
    <source>
        <dbReference type="SAM" id="Coils"/>
    </source>
</evidence>
<protein>
    <recommendedName>
        <fullName evidence="4">Septum formation initiator family protein</fullName>
    </recommendedName>
</protein>
<evidence type="ECO:0008006" key="4">
    <source>
        <dbReference type="Google" id="ProtNLM"/>
    </source>
</evidence>